<dbReference type="RefSeq" id="WP_331791112.1">
    <property type="nucleotide sequence ID" value="NZ_JAZHOV010000003.1"/>
</dbReference>
<feature type="transmembrane region" description="Helical" evidence="9">
    <location>
        <begin position="160"/>
        <end position="181"/>
    </location>
</feature>
<dbReference type="EMBL" id="JAZHOV010000003">
    <property type="protein sequence ID" value="MEF2254593.1"/>
    <property type="molecule type" value="Genomic_DNA"/>
</dbReference>
<keyword evidence="3" id="KW-0132">Cell division</keyword>
<evidence type="ECO:0000256" key="4">
    <source>
        <dbReference type="ARBA" id="ARBA00022692"/>
    </source>
</evidence>
<evidence type="ECO:0000256" key="9">
    <source>
        <dbReference type="SAM" id="Phobius"/>
    </source>
</evidence>
<feature type="compositionally biased region" description="Low complexity" evidence="8">
    <location>
        <begin position="107"/>
        <end position="116"/>
    </location>
</feature>
<evidence type="ECO:0000256" key="8">
    <source>
        <dbReference type="SAM" id="MobiDB-lite"/>
    </source>
</evidence>
<dbReference type="Gene3D" id="3.10.20.310">
    <property type="entry name" value="membrane protein fhac"/>
    <property type="match status" value="1"/>
</dbReference>
<feature type="region of interest" description="Disordered" evidence="8">
    <location>
        <begin position="96"/>
        <end position="126"/>
    </location>
</feature>
<keyword evidence="4 9" id="KW-0812">Transmembrane</keyword>
<accession>A0ABU7V5Q7</accession>
<evidence type="ECO:0000313" key="11">
    <source>
        <dbReference type="EMBL" id="MEF2254593.1"/>
    </source>
</evidence>
<dbReference type="PANTHER" id="PTHR37820">
    <property type="entry name" value="CELL DIVISION PROTEIN DIVIB"/>
    <property type="match status" value="1"/>
</dbReference>
<evidence type="ECO:0000259" key="10">
    <source>
        <dbReference type="PROSITE" id="PS51779"/>
    </source>
</evidence>
<reference evidence="11 12" key="1">
    <citation type="submission" date="2024-01" db="EMBL/GenBank/DDBJ databases">
        <title>the genome sequence of strain Microbacterium schleiferi NBRC 15075.</title>
        <authorList>
            <person name="Ding Y."/>
            <person name="Zhang G."/>
        </authorList>
    </citation>
    <scope>NUCLEOTIDE SEQUENCE [LARGE SCALE GENOMIC DNA]</scope>
    <source>
        <strain evidence="11 12">NBRC 15075</strain>
    </source>
</reference>
<dbReference type="PROSITE" id="PS51779">
    <property type="entry name" value="POTRA"/>
    <property type="match status" value="1"/>
</dbReference>
<evidence type="ECO:0000256" key="3">
    <source>
        <dbReference type="ARBA" id="ARBA00022618"/>
    </source>
</evidence>
<dbReference type="InterPro" id="IPR034746">
    <property type="entry name" value="POTRA"/>
</dbReference>
<dbReference type="Pfam" id="PF08478">
    <property type="entry name" value="POTRA_1"/>
    <property type="match status" value="1"/>
</dbReference>
<feature type="region of interest" description="Disordered" evidence="8">
    <location>
        <begin position="1"/>
        <end position="55"/>
    </location>
</feature>
<dbReference type="PANTHER" id="PTHR37820:SF1">
    <property type="entry name" value="CELL DIVISION PROTEIN FTSQ"/>
    <property type="match status" value="1"/>
</dbReference>
<dbReference type="Proteomes" id="UP001351900">
    <property type="component" value="Unassembled WGS sequence"/>
</dbReference>
<evidence type="ECO:0000256" key="5">
    <source>
        <dbReference type="ARBA" id="ARBA00022989"/>
    </source>
</evidence>
<keyword evidence="7" id="KW-0131">Cell cycle</keyword>
<keyword evidence="2" id="KW-1003">Cell membrane</keyword>
<dbReference type="InterPro" id="IPR050487">
    <property type="entry name" value="FtsQ_DivIB"/>
</dbReference>
<feature type="domain" description="POTRA" evidence="10">
    <location>
        <begin position="185"/>
        <end position="253"/>
    </location>
</feature>
<keyword evidence="12" id="KW-1185">Reference proteome</keyword>
<evidence type="ECO:0000256" key="2">
    <source>
        <dbReference type="ARBA" id="ARBA00022475"/>
    </source>
</evidence>
<gene>
    <name evidence="11" type="ORF">V2V91_05505</name>
</gene>
<keyword evidence="5 9" id="KW-1133">Transmembrane helix</keyword>
<dbReference type="InterPro" id="IPR013685">
    <property type="entry name" value="POTRA_FtsQ_type"/>
</dbReference>
<comment type="subcellular location">
    <subcellularLocation>
        <location evidence="1">Membrane</location>
    </subcellularLocation>
</comment>
<feature type="compositionally biased region" description="Polar residues" evidence="8">
    <location>
        <begin position="19"/>
        <end position="28"/>
    </location>
</feature>
<evidence type="ECO:0000256" key="1">
    <source>
        <dbReference type="ARBA" id="ARBA00004370"/>
    </source>
</evidence>
<sequence>MRRPTPLPPSGPPSGADDNASSPPQSGTRGRRRNSLDADVPAGAELAGEPASVPVESAVTEPIDLRGVAGPAPIWPPASDADTGILASGAASVSPGLPAGGAGDGAPGAAEPLPGESDAAEAAGPEAVGMRDVWRAARARRRALKSEVRRFTVRARRRRAIWLGSIAAVVLVALGSVAAAYSPLFAVETITVAGAQQLDAAAVSDALSSQLGTPLPLVDESAIKAALVAFPLVESYTVEARPPHDLVVRVVERTPIGVIASPAGYTLVDAAGVALSTTQTPAPGRPVLQVTGGTASEAFAAVGHVLRSLPDTIMSQVTEASATTPNDVTLTLGGTGTQIVWGNTDESSNKAVALAAAMTSRPPDTVSRYDVSSPSAVVIQ</sequence>
<comment type="caution">
    <text evidence="11">The sequence shown here is derived from an EMBL/GenBank/DDBJ whole genome shotgun (WGS) entry which is preliminary data.</text>
</comment>
<keyword evidence="6 9" id="KW-0472">Membrane</keyword>
<evidence type="ECO:0000313" key="12">
    <source>
        <dbReference type="Proteomes" id="UP001351900"/>
    </source>
</evidence>
<evidence type="ECO:0000256" key="7">
    <source>
        <dbReference type="ARBA" id="ARBA00023306"/>
    </source>
</evidence>
<feature type="compositionally biased region" description="Pro residues" evidence="8">
    <location>
        <begin position="1"/>
        <end position="12"/>
    </location>
</feature>
<proteinExistence type="predicted"/>
<evidence type="ECO:0000256" key="6">
    <source>
        <dbReference type="ARBA" id="ARBA00023136"/>
    </source>
</evidence>
<name>A0ABU7V5Q7_9MICO</name>
<organism evidence="11 12">
    <name type="scientific">Microbacterium schleiferi</name>
    <dbReference type="NCBI Taxonomy" id="69362"/>
    <lineage>
        <taxon>Bacteria</taxon>
        <taxon>Bacillati</taxon>
        <taxon>Actinomycetota</taxon>
        <taxon>Actinomycetes</taxon>
        <taxon>Micrococcales</taxon>
        <taxon>Microbacteriaceae</taxon>
        <taxon>Microbacterium</taxon>
    </lineage>
</organism>
<protein>
    <submittedName>
        <fullName evidence="11">FtsQ-type POTRA domain-containing protein</fullName>
    </submittedName>
</protein>